<dbReference type="GO" id="GO:0071031">
    <property type="term" value="P:nuclear mRNA surveillance of mRNA 3'-end processing"/>
    <property type="evidence" value="ECO:0007669"/>
    <property type="project" value="TreeGrafter"/>
</dbReference>
<dbReference type="InterPro" id="IPR001878">
    <property type="entry name" value="Znf_CCHC"/>
</dbReference>
<evidence type="ECO:0000259" key="10">
    <source>
        <dbReference type="PROSITE" id="PS50158"/>
    </source>
</evidence>
<dbReference type="GO" id="GO:0003723">
    <property type="term" value="F:RNA binding"/>
    <property type="evidence" value="ECO:0007669"/>
    <property type="project" value="TreeGrafter"/>
</dbReference>
<evidence type="ECO:0000256" key="6">
    <source>
        <dbReference type="ARBA" id="ARBA00023242"/>
    </source>
</evidence>
<evidence type="ECO:0000256" key="2">
    <source>
        <dbReference type="ARBA" id="ARBA00022723"/>
    </source>
</evidence>
<evidence type="ECO:0000313" key="12">
    <source>
        <dbReference type="Proteomes" id="UP000261340"/>
    </source>
</evidence>
<dbReference type="GO" id="GO:0071037">
    <property type="term" value="P:nuclear polyadenylation-dependent snRNA catabolic process"/>
    <property type="evidence" value="ECO:0007669"/>
    <property type="project" value="TreeGrafter"/>
</dbReference>
<protein>
    <recommendedName>
        <fullName evidence="7">Zinc finger CCHC domain-containing protein 7</fullName>
    </recommendedName>
    <alternativeName>
        <fullName evidence="8">TRAMP-like complex RNA-binding factor ZCCHC7</fullName>
    </alternativeName>
</protein>
<dbReference type="PANTHER" id="PTHR46543">
    <property type="entry name" value="ZINC FINGER CCHC DOMAIN-CONTAINING PROTEIN 7"/>
    <property type="match status" value="1"/>
</dbReference>
<dbReference type="GO" id="GO:0008270">
    <property type="term" value="F:zinc ion binding"/>
    <property type="evidence" value="ECO:0007669"/>
    <property type="project" value="UniProtKB-KW"/>
</dbReference>
<dbReference type="SUPFAM" id="SSF57756">
    <property type="entry name" value="Retrovirus zinc finger-like domains"/>
    <property type="match status" value="2"/>
</dbReference>
<dbReference type="GO" id="GO:0071038">
    <property type="term" value="P:TRAMP-dependent tRNA surveillance pathway"/>
    <property type="evidence" value="ECO:0007669"/>
    <property type="project" value="TreeGrafter"/>
</dbReference>
<evidence type="ECO:0000256" key="3">
    <source>
        <dbReference type="ARBA" id="ARBA00022737"/>
    </source>
</evidence>
<reference evidence="11" key="1">
    <citation type="submission" date="2025-08" db="UniProtKB">
        <authorList>
            <consortium name="Ensembl"/>
        </authorList>
    </citation>
    <scope>IDENTIFICATION</scope>
</reference>
<organism evidence="11 12">
    <name type="scientific">Amphilophus citrinellus</name>
    <name type="common">Midas cichlid</name>
    <name type="synonym">Cichlasoma citrinellum</name>
    <dbReference type="NCBI Taxonomy" id="61819"/>
    <lineage>
        <taxon>Eukaryota</taxon>
        <taxon>Metazoa</taxon>
        <taxon>Chordata</taxon>
        <taxon>Craniata</taxon>
        <taxon>Vertebrata</taxon>
        <taxon>Euteleostomi</taxon>
        <taxon>Actinopterygii</taxon>
        <taxon>Neopterygii</taxon>
        <taxon>Teleostei</taxon>
        <taxon>Neoteleostei</taxon>
        <taxon>Acanthomorphata</taxon>
        <taxon>Ovalentaria</taxon>
        <taxon>Cichlomorphae</taxon>
        <taxon>Cichliformes</taxon>
        <taxon>Cichlidae</taxon>
        <taxon>New World cichlids</taxon>
        <taxon>Cichlasomatinae</taxon>
        <taxon>Heroini</taxon>
        <taxon>Amphilophus</taxon>
    </lineage>
</organism>
<dbReference type="InterPro" id="IPR036875">
    <property type="entry name" value="Znf_CCHC_sf"/>
</dbReference>
<evidence type="ECO:0000256" key="1">
    <source>
        <dbReference type="ARBA" id="ARBA00004123"/>
    </source>
</evidence>
<dbReference type="PROSITE" id="PS50158">
    <property type="entry name" value="ZF_CCHC"/>
    <property type="match status" value="1"/>
</dbReference>
<dbReference type="Gene3D" id="4.10.60.10">
    <property type="entry name" value="Zinc finger, CCHC-type"/>
    <property type="match status" value="1"/>
</dbReference>
<dbReference type="GO" id="GO:0031499">
    <property type="term" value="C:TRAMP complex"/>
    <property type="evidence" value="ECO:0007669"/>
    <property type="project" value="TreeGrafter"/>
</dbReference>
<dbReference type="GO" id="GO:0071035">
    <property type="term" value="P:nuclear polyadenylation-dependent rRNA catabolic process"/>
    <property type="evidence" value="ECO:0007669"/>
    <property type="project" value="TreeGrafter"/>
</dbReference>
<evidence type="ECO:0000256" key="4">
    <source>
        <dbReference type="ARBA" id="ARBA00022771"/>
    </source>
</evidence>
<evidence type="ECO:0000256" key="8">
    <source>
        <dbReference type="ARBA" id="ARBA00043023"/>
    </source>
</evidence>
<dbReference type="InterPro" id="IPR051644">
    <property type="entry name" value="TRAMP_AT-DNA-binding"/>
</dbReference>
<keyword evidence="4 9" id="KW-0863">Zinc-finger</keyword>
<dbReference type="Proteomes" id="UP000261340">
    <property type="component" value="Unplaced"/>
</dbReference>
<dbReference type="Ensembl" id="ENSACIT00000009303.1">
    <property type="protein sequence ID" value="ENSACIP00000009032.1"/>
    <property type="gene ID" value="ENSACIG00000007037.1"/>
</dbReference>
<keyword evidence="3" id="KW-0677">Repeat</keyword>
<proteinExistence type="predicted"/>
<evidence type="ECO:0000256" key="5">
    <source>
        <dbReference type="ARBA" id="ARBA00022833"/>
    </source>
</evidence>
<feature type="domain" description="CCHC-type" evidence="10">
    <location>
        <begin position="72"/>
        <end position="87"/>
    </location>
</feature>
<dbReference type="GO" id="GO:0071039">
    <property type="term" value="P:nuclear polyadenylation-dependent CUT catabolic process"/>
    <property type="evidence" value="ECO:0007669"/>
    <property type="project" value="TreeGrafter"/>
</dbReference>
<evidence type="ECO:0000256" key="9">
    <source>
        <dbReference type="PROSITE-ProRule" id="PRU00047"/>
    </source>
</evidence>
<dbReference type="GO" id="GO:0071036">
    <property type="term" value="P:nuclear polyadenylation-dependent snoRNA catabolic process"/>
    <property type="evidence" value="ECO:0007669"/>
    <property type="project" value="TreeGrafter"/>
</dbReference>
<dbReference type="GeneTree" id="ENSGT00940000169057"/>
<dbReference type="AlphaFoldDB" id="A0A3Q0RFS9"/>
<keyword evidence="5" id="KW-0862">Zinc</keyword>
<dbReference type="Pfam" id="PF00098">
    <property type="entry name" value="zf-CCHC"/>
    <property type="match status" value="1"/>
</dbReference>
<reference evidence="11" key="2">
    <citation type="submission" date="2025-09" db="UniProtKB">
        <authorList>
            <consortium name="Ensembl"/>
        </authorList>
    </citation>
    <scope>IDENTIFICATION</scope>
</reference>
<evidence type="ECO:0000313" key="11">
    <source>
        <dbReference type="Ensembl" id="ENSACIP00000009032.1"/>
    </source>
</evidence>
<keyword evidence="6" id="KW-0539">Nucleus</keyword>
<keyword evidence="12" id="KW-1185">Reference proteome</keyword>
<sequence>PGNCSTDCARCCGADRSLTSRYFPPGGSLICRICNRMGHLAKSCTLRKDHITHLYILIKSVLSLCQQKIPTCVLCGIQGHIQRKCPSRPCPRCGLPSHGLKPCEMPPVWNQHCLRCGMTGHLSDVKCATEKGDG</sequence>
<evidence type="ECO:0000256" key="7">
    <source>
        <dbReference type="ARBA" id="ARBA00041190"/>
    </source>
</evidence>
<keyword evidence="2" id="KW-0479">Metal-binding</keyword>
<name>A0A3Q0RFS9_AMPCI</name>
<dbReference type="STRING" id="61819.ENSACIP00000009032"/>
<accession>A0A3Q0RFS9</accession>
<dbReference type="SMART" id="SM00343">
    <property type="entry name" value="ZnF_C2HC"/>
    <property type="match status" value="4"/>
</dbReference>
<comment type="subcellular location">
    <subcellularLocation>
        <location evidence="1">Nucleus</location>
    </subcellularLocation>
</comment>
<dbReference type="PANTHER" id="PTHR46543:SF1">
    <property type="entry name" value="ZINC FINGER CCHC DOMAIN-CONTAINING PROTEIN 7"/>
    <property type="match status" value="1"/>
</dbReference>